<name>A0A481Z5D1_9VIRU</name>
<evidence type="ECO:0000256" key="5">
    <source>
        <dbReference type="RuleBase" id="RU004279"/>
    </source>
</evidence>
<comment type="catalytic activity">
    <reaction evidence="5">
        <text>RNA(n) + a ribonucleoside 5'-triphosphate = RNA(n+1) + diphosphate</text>
        <dbReference type="Rhea" id="RHEA:21248"/>
        <dbReference type="Rhea" id="RHEA-COMP:14527"/>
        <dbReference type="Rhea" id="RHEA-COMP:17342"/>
        <dbReference type="ChEBI" id="CHEBI:33019"/>
        <dbReference type="ChEBI" id="CHEBI:61557"/>
        <dbReference type="ChEBI" id="CHEBI:140395"/>
        <dbReference type="EC" id="2.7.7.6"/>
    </reaction>
</comment>
<accession>A0A481Z5D1</accession>
<dbReference type="Pfam" id="PF04997">
    <property type="entry name" value="RNA_pol_Rpb1_1"/>
    <property type="match status" value="1"/>
</dbReference>
<evidence type="ECO:0000256" key="1">
    <source>
        <dbReference type="ARBA" id="ARBA00022478"/>
    </source>
</evidence>
<dbReference type="Pfam" id="PF04998">
    <property type="entry name" value="RNA_pol_Rpb1_5"/>
    <property type="match status" value="1"/>
</dbReference>
<dbReference type="Gene3D" id="6.10.250.2940">
    <property type="match status" value="1"/>
</dbReference>
<organism evidence="7">
    <name type="scientific">Pithovirus LCPAC104</name>
    <dbReference type="NCBI Taxonomy" id="2506589"/>
    <lineage>
        <taxon>Viruses</taxon>
        <taxon>Pithoviruses</taxon>
    </lineage>
</organism>
<dbReference type="GO" id="GO:0003677">
    <property type="term" value="F:DNA binding"/>
    <property type="evidence" value="ECO:0007669"/>
    <property type="project" value="InterPro"/>
</dbReference>
<dbReference type="Gene3D" id="1.10.132.30">
    <property type="match status" value="1"/>
</dbReference>
<dbReference type="GO" id="GO:0006351">
    <property type="term" value="P:DNA-templated transcription"/>
    <property type="evidence" value="ECO:0007669"/>
    <property type="project" value="InterPro"/>
</dbReference>
<dbReference type="GO" id="GO:0000428">
    <property type="term" value="C:DNA-directed RNA polymerase complex"/>
    <property type="evidence" value="ECO:0007669"/>
    <property type="project" value="UniProtKB-KW"/>
</dbReference>
<dbReference type="InterPro" id="IPR044893">
    <property type="entry name" value="RNA_pol_Rpb1_clamp_domain"/>
</dbReference>
<dbReference type="InterPro" id="IPR007083">
    <property type="entry name" value="RNA_pol_Rpb1_4"/>
</dbReference>
<dbReference type="InterPro" id="IPR007066">
    <property type="entry name" value="RNA_pol_Rpb1_3"/>
</dbReference>
<dbReference type="InterPro" id="IPR038120">
    <property type="entry name" value="Rpb1_funnel_sf"/>
</dbReference>
<dbReference type="Gene3D" id="6.20.50.80">
    <property type="match status" value="1"/>
</dbReference>
<dbReference type="PANTHER" id="PTHR19376:SF37">
    <property type="entry name" value="DNA-DIRECTED RNA POLYMERASE II SUBUNIT RPB1"/>
    <property type="match status" value="1"/>
</dbReference>
<dbReference type="InterPro" id="IPR042102">
    <property type="entry name" value="RNA_pol_Rpb1_3_sf"/>
</dbReference>
<dbReference type="Pfam" id="PF00623">
    <property type="entry name" value="RNA_pol_Rpb1_2"/>
    <property type="match status" value="1"/>
</dbReference>
<reference evidence="7" key="1">
    <citation type="journal article" date="2019" name="MBio">
        <title>Virus Genomes from Deep Sea Sediments Expand the Ocean Megavirome and Support Independent Origins of Viral Gigantism.</title>
        <authorList>
            <person name="Backstrom D."/>
            <person name="Yutin N."/>
            <person name="Jorgensen S.L."/>
            <person name="Dharamshi J."/>
            <person name="Homa F."/>
            <person name="Zaremba-Niedwiedzka K."/>
            <person name="Spang A."/>
            <person name="Wolf Y.I."/>
            <person name="Koonin E.V."/>
            <person name="Ettema T.J."/>
        </authorList>
    </citation>
    <scope>NUCLEOTIDE SEQUENCE</scope>
</reference>
<dbReference type="EMBL" id="MK500495">
    <property type="protein sequence ID" value="QBK90642.1"/>
    <property type="molecule type" value="Genomic_DNA"/>
</dbReference>
<dbReference type="SMART" id="SM00663">
    <property type="entry name" value="RPOLA_N"/>
    <property type="match status" value="1"/>
</dbReference>
<keyword evidence="1 5" id="KW-0240">DNA-directed RNA polymerase</keyword>
<dbReference type="InterPro" id="IPR045867">
    <property type="entry name" value="DNA-dir_RpoC_beta_prime"/>
</dbReference>
<dbReference type="Pfam" id="PF05000">
    <property type="entry name" value="RNA_pol_Rpb1_4"/>
    <property type="match status" value="1"/>
</dbReference>
<dbReference type="Gene3D" id="1.10.274.100">
    <property type="entry name" value="RNA polymerase Rpb1, domain 3"/>
    <property type="match status" value="1"/>
</dbReference>
<dbReference type="InterPro" id="IPR007080">
    <property type="entry name" value="RNA_pol_Rpb1_1"/>
</dbReference>
<evidence type="ECO:0000259" key="6">
    <source>
        <dbReference type="SMART" id="SM00663"/>
    </source>
</evidence>
<sequence length="905" mass="102399">MSSFSDLNELIQESNRNLRKKKEPEPEKLRVIKSKQSESLNVSRLAKRNIIKTVEKQESELPELSIDYTYLTFYSNEQMISESVVDITKEDYGPESLYDLKLGITDYDKYCETDNKDYNHCPGHYGVIKLVEPIYYPTHIDIIIKILRSICNSCGGLLISKDSIDIELSGKNRLLAISKASEKKPCNVEYKLETVPGVEMGDIKKCSNNPIYIPSKLKKGKIEYKILGSNKLYERTVEQTAKIFSAINDEDIIFLGFNHGSRPENLIVKSILVLPPVARAPSERDGKRYEDEIVARYRAIIKANKELAITTKESIKHEKRNTIITNYSLIISKTDEAGAHLGTYKSIGERIQGKKGIVRKSLMGKRVDYSARSVVGPGINLKFGQIGIPRKMESFLTVPVVITAENKQYMINLLKLGKISRIKKDVGENKGMSYNVYKDKKYKIFEGDIVNRYLMEGDYIIYNRQPTLHRQGMMGAEVVFHDDLNIKLHLSYTSPFNADFDGDEMNLHMPQTQNALKEVRHLMNVVNFVMDPQTNRPSMGLTFDSLTGAYLMSTDESEISKSLWERSLNLITSKDQLKTLDKRLYNNGVKKFTGKALFSALLPEDFYYQYKDVSIKNGILISGNLERKNVGIHSKSMIVNLWKEYGIERTAMFLTDAPWIINEYVTSYGFSVGLDDIFPDVEGIREAISKEINLARLFTSTEFIERDTIELQQRENEIVQRLNFIRDKVSKEVIDSVDKNNALNIMISSGAKGSNLNIAQITALLGQQFLFGERMKQTLTDGTRCLPYFRRNDTDPEARGFCVNSFASGLSPSELFFHQAGGREGVIDTAIKTADTGALHRRVGKIIEDVKVTHEGSVVKANGDIIQFTYGGDGFSADMLQSTGDLYSFINLDSIIGKINSSYGF</sequence>
<dbReference type="SUPFAM" id="SSF64484">
    <property type="entry name" value="beta and beta-prime subunits of DNA dependent RNA-polymerase"/>
    <property type="match status" value="1"/>
</dbReference>
<dbReference type="Gene3D" id="2.40.40.20">
    <property type="match status" value="1"/>
</dbReference>
<feature type="domain" description="RNA polymerase N-terminal" evidence="6">
    <location>
        <begin position="264"/>
        <end position="553"/>
    </location>
</feature>
<protein>
    <recommendedName>
        <fullName evidence="5">DNA-directed RNA polymerase subunit</fullName>
        <ecNumber evidence="5">2.7.7.6</ecNumber>
    </recommendedName>
</protein>
<dbReference type="Gene3D" id="3.30.1490.180">
    <property type="entry name" value="RNA polymerase ii"/>
    <property type="match status" value="1"/>
</dbReference>
<dbReference type="EC" id="2.7.7.6" evidence="5"/>
<evidence type="ECO:0000256" key="2">
    <source>
        <dbReference type="ARBA" id="ARBA00022679"/>
    </source>
</evidence>
<dbReference type="GO" id="GO:0003899">
    <property type="term" value="F:DNA-directed RNA polymerase activity"/>
    <property type="evidence" value="ECO:0007669"/>
    <property type="project" value="UniProtKB-EC"/>
</dbReference>
<dbReference type="InterPro" id="IPR006592">
    <property type="entry name" value="RNA_pol_N"/>
</dbReference>
<evidence type="ECO:0000256" key="3">
    <source>
        <dbReference type="ARBA" id="ARBA00022695"/>
    </source>
</evidence>
<keyword evidence="2 5" id="KW-0808">Transferase</keyword>
<dbReference type="Pfam" id="PF04983">
    <property type="entry name" value="RNA_pol_Rpb1_3"/>
    <property type="match status" value="1"/>
</dbReference>
<keyword evidence="3 5" id="KW-0548">Nucleotidyltransferase</keyword>
<dbReference type="Gene3D" id="4.10.860.120">
    <property type="entry name" value="RNA polymerase II, clamp domain"/>
    <property type="match status" value="1"/>
</dbReference>
<dbReference type="InterPro" id="IPR000722">
    <property type="entry name" value="RNA_pol_asu"/>
</dbReference>
<dbReference type="PANTHER" id="PTHR19376">
    <property type="entry name" value="DNA-DIRECTED RNA POLYMERASE"/>
    <property type="match status" value="1"/>
</dbReference>
<evidence type="ECO:0000256" key="4">
    <source>
        <dbReference type="ARBA" id="ARBA00023163"/>
    </source>
</evidence>
<evidence type="ECO:0000313" key="7">
    <source>
        <dbReference type="EMBL" id="QBK90642.1"/>
    </source>
</evidence>
<gene>
    <name evidence="7" type="ORF">LCPAC104_01390</name>
</gene>
<keyword evidence="4 5" id="KW-0804">Transcription</keyword>
<dbReference type="InterPro" id="IPR007081">
    <property type="entry name" value="RNA_pol_Rpb1_5"/>
</dbReference>
<proteinExistence type="inferred from homology"/>
<comment type="similarity">
    <text evidence="5">Belongs to the RNA polymerase beta' chain family.</text>
</comment>
<comment type="function">
    <text evidence="5">DNA-dependent RNA polymerase catalyzes the transcription of DNA into RNA using the four ribonucleoside triphosphates as substrates.</text>
</comment>